<dbReference type="Proteomes" id="UP000325577">
    <property type="component" value="Linkage Group LG1"/>
</dbReference>
<evidence type="ECO:0000256" key="5">
    <source>
        <dbReference type="ARBA" id="ARBA00022679"/>
    </source>
</evidence>
<gene>
    <name evidence="14" type="ORF">F0562_004299</name>
</gene>
<dbReference type="InterPro" id="IPR019378">
    <property type="entry name" value="GDP-Fuc_O-FucTrfase"/>
</dbReference>
<evidence type="ECO:0000256" key="9">
    <source>
        <dbReference type="ARBA" id="ARBA00023136"/>
    </source>
</evidence>
<evidence type="ECO:0000256" key="7">
    <source>
        <dbReference type="ARBA" id="ARBA00022968"/>
    </source>
</evidence>
<dbReference type="GO" id="GO:0016757">
    <property type="term" value="F:glycosyltransferase activity"/>
    <property type="evidence" value="ECO:0007669"/>
    <property type="project" value="UniProtKB-KW"/>
</dbReference>
<accession>A0A5J5C116</accession>
<evidence type="ECO:0000313" key="14">
    <source>
        <dbReference type="EMBL" id="KAA8547870.1"/>
    </source>
</evidence>
<dbReference type="EMBL" id="CM018032">
    <property type="protein sequence ID" value="KAA8547870.1"/>
    <property type="molecule type" value="Genomic_DNA"/>
</dbReference>
<dbReference type="GO" id="GO:0016020">
    <property type="term" value="C:membrane"/>
    <property type="evidence" value="ECO:0007669"/>
    <property type="project" value="UniProtKB-SubCell"/>
</dbReference>
<evidence type="ECO:0000313" key="15">
    <source>
        <dbReference type="Proteomes" id="UP000325577"/>
    </source>
</evidence>
<keyword evidence="10" id="KW-0325">Glycoprotein</keyword>
<keyword evidence="12" id="KW-0119">Carbohydrate metabolism</keyword>
<evidence type="ECO:0000256" key="2">
    <source>
        <dbReference type="ARBA" id="ARBA00004881"/>
    </source>
</evidence>
<dbReference type="Pfam" id="PF10250">
    <property type="entry name" value="O-FucT"/>
    <property type="match status" value="1"/>
</dbReference>
<evidence type="ECO:0000256" key="11">
    <source>
        <dbReference type="ARBA" id="ARBA00023253"/>
    </source>
</evidence>
<evidence type="ECO:0000256" key="13">
    <source>
        <dbReference type="ARBA" id="ARBA00030350"/>
    </source>
</evidence>
<dbReference type="PANTHER" id="PTHR31741">
    <property type="entry name" value="OS02G0726500 PROTEIN-RELATED"/>
    <property type="match status" value="1"/>
</dbReference>
<name>A0A5J5C116_9ASTE</name>
<evidence type="ECO:0000256" key="12">
    <source>
        <dbReference type="ARBA" id="ARBA00023277"/>
    </source>
</evidence>
<keyword evidence="7" id="KW-0735">Signal-anchor</keyword>
<proteinExistence type="inferred from homology"/>
<dbReference type="AlphaFoldDB" id="A0A5J5C116"/>
<evidence type="ECO:0000256" key="3">
    <source>
        <dbReference type="ARBA" id="ARBA00007737"/>
    </source>
</evidence>
<comment type="subcellular location">
    <subcellularLocation>
        <location evidence="1">Membrane</location>
        <topology evidence="1">Single-pass type II membrane protein</topology>
    </subcellularLocation>
</comment>
<keyword evidence="6" id="KW-0812">Transmembrane</keyword>
<comment type="similarity">
    <text evidence="3">Belongs to the glycosyltransferase GT106 family.</text>
</comment>
<protein>
    <recommendedName>
        <fullName evidence="13">O-fucosyltransferase family protein</fullName>
    </recommendedName>
</protein>
<comment type="pathway">
    <text evidence="2">Glycan metabolism.</text>
</comment>
<dbReference type="GO" id="GO:0005768">
    <property type="term" value="C:endosome"/>
    <property type="evidence" value="ECO:0007669"/>
    <property type="project" value="TreeGrafter"/>
</dbReference>
<sequence length="294" mass="33715">MQIFSWRPILANADLSNFFVETHPCECRSFQNSPILQMNGFIFVRIQGVIPEIQTTASSKGISSEFKSFAYLYNEDHFMVALAEDVRIVKTLPKNLKGAKRKKEVPSFRVPHSASPYFYLHHILPVLNWHSVVELVVSDGGCLQVDNNNGLQSMITPESGSWMQQPAILPSYLEENQRLRCRVAFHALQFRQEVQELATKILYRLRAPGQPFITYDPGMTRDAFASCGCAELFQDVHTELIQHRRSWIIKRGIVKGNLSVNSAEQHLNGSCRLMPEEPQQRLQKRSCQAFRRYS</sequence>
<dbReference type="OrthoDB" id="743588at2759"/>
<keyword evidence="4" id="KW-0328">Glycosyltransferase</keyword>
<keyword evidence="8" id="KW-1133">Transmembrane helix</keyword>
<keyword evidence="11" id="KW-0294">Fucose metabolism</keyword>
<keyword evidence="5" id="KW-0808">Transferase</keyword>
<reference evidence="14 15" key="1">
    <citation type="submission" date="2019-09" db="EMBL/GenBank/DDBJ databases">
        <title>A chromosome-level genome assembly of the Chinese tupelo Nyssa sinensis.</title>
        <authorList>
            <person name="Yang X."/>
            <person name="Kang M."/>
            <person name="Yang Y."/>
            <person name="Xiong H."/>
            <person name="Wang M."/>
            <person name="Zhang Z."/>
            <person name="Wang Z."/>
            <person name="Wu H."/>
            <person name="Ma T."/>
            <person name="Liu J."/>
            <person name="Xi Z."/>
        </authorList>
    </citation>
    <scope>NUCLEOTIDE SEQUENCE [LARGE SCALE GENOMIC DNA]</scope>
    <source>
        <strain evidence="14">J267</strain>
        <tissue evidence="14">Leaf</tissue>
    </source>
</reference>
<evidence type="ECO:0000256" key="1">
    <source>
        <dbReference type="ARBA" id="ARBA00004606"/>
    </source>
</evidence>
<evidence type="ECO:0000256" key="8">
    <source>
        <dbReference type="ARBA" id="ARBA00022989"/>
    </source>
</evidence>
<keyword evidence="15" id="KW-1185">Reference proteome</keyword>
<keyword evidence="9" id="KW-0472">Membrane</keyword>
<organism evidence="14 15">
    <name type="scientific">Nyssa sinensis</name>
    <dbReference type="NCBI Taxonomy" id="561372"/>
    <lineage>
        <taxon>Eukaryota</taxon>
        <taxon>Viridiplantae</taxon>
        <taxon>Streptophyta</taxon>
        <taxon>Embryophyta</taxon>
        <taxon>Tracheophyta</taxon>
        <taxon>Spermatophyta</taxon>
        <taxon>Magnoliopsida</taxon>
        <taxon>eudicotyledons</taxon>
        <taxon>Gunneridae</taxon>
        <taxon>Pentapetalae</taxon>
        <taxon>asterids</taxon>
        <taxon>Cornales</taxon>
        <taxon>Nyssaceae</taxon>
        <taxon>Nyssa</taxon>
    </lineage>
</organism>
<dbReference type="PANTHER" id="PTHR31741:SF46">
    <property type="entry name" value="O-FUCOSYLTRANSFERASE 27"/>
    <property type="match status" value="1"/>
</dbReference>
<dbReference type="GO" id="GO:0006004">
    <property type="term" value="P:fucose metabolic process"/>
    <property type="evidence" value="ECO:0007669"/>
    <property type="project" value="UniProtKB-KW"/>
</dbReference>
<evidence type="ECO:0000256" key="4">
    <source>
        <dbReference type="ARBA" id="ARBA00022676"/>
    </source>
</evidence>
<evidence type="ECO:0000256" key="6">
    <source>
        <dbReference type="ARBA" id="ARBA00022692"/>
    </source>
</evidence>
<evidence type="ECO:0000256" key="10">
    <source>
        <dbReference type="ARBA" id="ARBA00023180"/>
    </source>
</evidence>
<dbReference type="GO" id="GO:0005802">
    <property type="term" value="C:trans-Golgi network"/>
    <property type="evidence" value="ECO:0007669"/>
    <property type="project" value="TreeGrafter"/>
</dbReference>